<dbReference type="GO" id="GO:0016705">
    <property type="term" value="F:oxidoreductase activity, acting on paired donors, with incorporation or reduction of molecular oxygen"/>
    <property type="evidence" value="ECO:0007669"/>
    <property type="project" value="InterPro"/>
</dbReference>
<dbReference type="Gene3D" id="1.10.630.10">
    <property type="entry name" value="Cytochrome P450"/>
    <property type="match status" value="1"/>
</dbReference>
<dbReference type="CDD" id="cd11031">
    <property type="entry name" value="Cyp158A-like"/>
    <property type="match status" value="1"/>
</dbReference>
<organism evidence="10 11">
    <name type="scientific">Actinoalloteichus fjordicus</name>
    <dbReference type="NCBI Taxonomy" id="1612552"/>
    <lineage>
        <taxon>Bacteria</taxon>
        <taxon>Bacillati</taxon>
        <taxon>Actinomycetota</taxon>
        <taxon>Actinomycetes</taxon>
        <taxon>Pseudonocardiales</taxon>
        <taxon>Pseudonocardiaceae</taxon>
        <taxon>Actinoalloteichus</taxon>
    </lineage>
</organism>
<dbReference type="EMBL" id="CP016076">
    <property type="protein sequence ID" value="APU14598.1"/>
    <property type="molecule type" value="Genomic_DNA"/>
</dbReference>
<proteinExistence type="inferred from homology"/>
<accession>A0AAC9LAZ9</accession>
<keyword evidence="4 7" id="KW-0560">Oxidoreductase</keyword>
<evidence type="ECO:0000313" key="10">
    <source>
        <dbReference type="EMBL" id="APU14598.1"/>
    </source>
</evidence>
<keyword evidence="5 7" id="KW-0408">Iron</keyword>
<dbReference type="InterPro" id="IPR001128">
    <property type="entry name" value="Cyt_P450"/>
</dbReference>
<dbReference type="GO" id="GO:0005506">
    <property type="term" value="F:iron ion binding"/>
    <property type="evidence" value="ECO:0007669"/>
    <property type="project" value="InterPro"/>
</dbReference>
<comment type="similarity">
    <text evidence="1 7">Belongs to the cytochrome P450 family.</text>
</comment>
<keyword evidence="11" id="KW-1185">Reference proteome</keyword>
<name>A0AAC9LAZ9_9PSEU</name>
<dbReference type="InterPro" id="IPR002397">
    <property type="entry name" value="Cyt_P450_B"/>
</dbReference>
<gene>
    <name evidence="10" type="ORF">UA74_12700</name>
</gene>
<feature type="region of interest" description="Disordered" evidence="8">
    <location>
        <begin position="80"/>
        <end position="104"/>
    </location>
</feature>
<evidence type="ECO:0000256" key="5">
    <source>
        <dbReference type="ARBA" id="ARBA00023004"/>
    </source>
</evidence>
<keyword evidence="9" id="KW-0812">Transmembrane</keyword>
<dbReference type="Proteomes" id="UP000185511">
    <property type="component" value="Chromosome"/>
</dbReference>
<dbReference type="InterPro" id="IPR017972">
    <property type="entry name" value="Cyt_P450_CS"/>
</dbReference>
<feature type="region of interest" description="Disordered" evidence="8">
    <location>
        <begin position="1"/>
        <end position="20"/>
    </location>
</feature>
<dbReference type="PANTHER" id="PTHR46696:SF1">
    <property type="entry name" value="CYTOCHROME P450 YJIB-RELATED"/>
    <property type="match status" value="1"/>
</dbReference>
<reference evidence="11" key="1">
    <citation type="submission" date="2016-06" db="EMBL/GenBank/DDBJ databases">
        <title>Complete genome sequence of Actinoalloteichus fjordicus DSM 46855 (=ADI127-17), type strain of the new species Actinoalloteichus fjordicus.</title>
        <authorList>
            <person name="Ruckert C."/>
            <person name="Nouioui I."/>
            <person name="Willmese J."/>
            <person name="van Wezel G."/>
            <person name="Klenk H.-P."/>
            <person name="Kalinowski J."/>
            <person name="Zotchev S.B."/>
        </authorList>
    </citation>
    <scope>NUCLEOTIDE SEQUENCE [LARGE SCALE GENOMIC DNA]</scope>
    <source>
        <strain evidence="11">ADI127-7</strain>
    </source>
</reference>
<feature type="transmembrane region" description="Helical" evidence="9">
    <location>
        <begin position="243"/>
        <end position="270"/>
    </location>
</feature>
<dbReference type="PRINTS" id="PR00385">
    <property type="entry name" value="P450"/>
</dbReference>
<evidence type="ECO:0000256" key="6">
    <source>
        <dbReference type="ARBA" id="ARBA00023033"/>
    </source>
</evidence>
<dbReference type="KEGG" id="acad:UA74_12700"/>
<dbReference type="PROSITE" id="PS00086">
    <property type="entry name" value="CYTOCHROME_P450"/>
    <property type="match status" value="1"/>
</dbReference>
<evidence type="ECO:0000256" key="3">
    <source>
        <dbReference type="ARBA" id="ARBA00022723"/>
    </source>
</evidence>
<keyword evidence="3 7" id="KW-0479">Metal-binding</keyword>
<protein>
    <submittedName>
        <fullName evidence="10">Cytochrome P450</fullName>
    </submittedName>
</protein>
<dbReference type="PANTHER" id="PTHR46696">
    <property type="entry name" value="P450, PUTATIVE (EUROFUNG)-RELATED"/>
    <property type="match status" value="1"/>
</dbReference>
<dbReference type="Pfam" id="PF00067">
    <property type="entry name" value="p450"/>
    <property type="match status" value="1"/>
</dbReference>
<evidence type="ECO:0000256" key="4">
    <source>
        <dbReference type="ARBA" id="ARBA00023002"/>
    </source>
</evidence>
<dbReference type="GO" id="GO:0004497">
    <property type="term" value="F:monooxygenase activity"/>
    <property type="evidence" value="ECO:0007669"/>
    <property type="project" value="UniProtKB-KW"/>
</dbReference>
<dbReference type="AlphaFoldDB" id="A0AAC9LAZ9"/>
<sequence>MTHSDIVPDDTTVDEGTNALPDYPFSRPSAVEMPAELHAAREQGPIIRVRLTVTGLPVYLVTRHDVMRRVLADPRFSRAAGTAPDAPAYGVDRPPPGTLFTTDGPAHTRLRRLISAKFTGARVQALVPRVEEIVEDLLDAMARTGAPADLNEALAFPLPVTVICELLDVPFEDRGEFRRWTDMLNSLDPLRREETQQSQLALVGYLARLIERKRAEGDGGGDDLITALIAAHDEQGRLDLTELLMLTLAMLVGGYLTTTSMVTSAVLTLLRNPMELRRLQEQPDLIDAYVEELLRINPLGDAGPISIATEDVEIEGVLIPAGSGVVTAFSSANHDESVFPRPHRFDPDRPANPHLAFGHGSHRCPGAALARMELRVAINALFRRFPDLRLAVPLEQLRHRPGQVLLSLEELPVAWG</sequence>
<evidence type="ECO:0000256" key="9">
    <source>
        <dbReference type="SAM" id="Phobius"/>
    </source>
</evidence>
<keyword evidence="2 7" id="KW-0349">Heme</keyword>
<dbReference type="GO" id="GO:0020037">
    <property type="term" value="F:heme binding"/>
    <property type="evidence" value="ECO:0007669"/>
    <property type="project" value="InterPro"/>
</dbReference>
<evidence type="ECO:0000256" key="2">
    <source>
        <dbReference type="ARBA" id="ARBA00022617"/>
    </source>
</evidence>
<dbReference type="SUPFAM" id="SSF48264">
    <property type="entry name" value="Cytochrome P450"/>
    <property type="match status" value="1"/>
</dbReference>
<dbReference type="InterPro" id="IPR036396">
    <property type="entry name" value="Cyt_P450_sf"/>
</dbReference>
<keyword evidence="9" id="KW-1133">Transmembrane helix</keyword>
<dbReference type="FunFam" id="1.10.630.10:FF:000018">
    <property type="entry name" value="Cytochrome P450 monooxygenase"/>
    <property type="match status" value="1"/>
</dbReference>
<evidence type="ECO:0000256" key="1">
    <source>
        <dbReference type="ARBA" id="ARBA00010617"/>
    </source>
</evidence>
<evidence type="ECO:0000313" key="11">
    <source>
        <dbReference type="Proteomes" id="UP000185511"/>
    </source>
</evidence>
<evidence type="ECO:0000256" key="7">
    <source>
        <dbReference type="RuleBase" id="RU000461"/>
    </source>
</evidence>
<dbReference type="RefSeq" id="WP_083683165.1">
    <property type="nucleotide sequence ID" value="NZ_CP016076.1"/>
</dbReference>
<keyword evidence="9" id="KW-0472">Membrane</keyword>
<keyword evidence="6 7" id="KW-0503">Monooxygenase</keyword>
<evidence type="ECO:0000256" key="8">
    <source>
        <dbReference type="SAM" id="MobiDB-lite"/>
    </source>
</evidence>
<dbReference type="PRINTS" id="PR00359">
    <property type="entry name" value="BP450"/>
</dbReference>